<keyword evidence="3 11" id="KW-0808">Transferase</keyword>
<feature type="transmembrane region" description="Helical" evidence="9">
    <location>
        <begin position="346"/>
        <end position="369"/>
    </location>
</feature>
<keyword evidence="9" id="KW-0812">Transmembrane</keyword>
<evidence type="ECO:0000256" key="2">
    <source>
        <dbReference type="ARBA" id="ARBA00022527"/>
    </source>
</evidence>
<keyword evidence="6 7" id="KW-0067">ATP-binding</keyword>
<feature type="region of interest" description="Disordered" evidence="8">
    <location>
        <begin position="304"/>
        <end position="332"/>
    </location>
</feature>
<evidence type="ECO:0000256" key="8">
    <source>
        <dbReference type="SAM" id="MobiDB-lite"/>
    </source>
</evidence>
<evidence type="ECO:0000256" key="6">
    <source>
        <dbReference type="ARBA" id="ARBA00022840"/>
    </source>
</evidence>
<evidence type="ECO:0000256" key="7">
    <source>
        <dbReference type="PROSITE-ProRule" id="PRU10141"/>
    </source>
</evidence>
<evidence type="ECO:0000259" key="10">
    <source>
        <dbReference type="PROSITE" id="PS50011"/>
    </source>
</evidence>
<organism evidence="11 12">
    <name type="scientific">Demequina muriae</name>
    <dbReference type="NCBI Taxonomy" id="3051664"/>
    <lineage>
        <taxon>Bacteria</taxon>
        <taxon>Bacillati</taxon>
        <taxon>Actinomycetota</taxon>
        <taxon>Actinomycetes</taxon>
        <taxon>Micrococcales</taxon>
        <taxon>Demequinaceae</taxon>
        <taxon>Demequina</taxon>
    </lineage>
</organism>
<dbReference type="EC" id="2.7.11.1" evidence="1"/>
<keyword evidence="9" id="KW-1133">Transmembrane helix</keyword>
<gene>
    <name evidence="11" type="ORF">QQX02_06530</name>
</gene>
<keyword evidence="12" id="KW-1185">Reference proteome</keyword>
<evidence type="ECO:0000256" key="3">
    <source>
        <dbReference type="ARBA" id="ARBA00022679"/>
    </source>
</evidence>
<name>A0ABT8GGL2_9MICO</name>
<dbReference type="SUPFAM" id="SSF56112">
    <property type="entry name" value="Protein kinase-like (PK-like)"/>
    <property type="match status" value="1"/>
</dbReference>
<dbReference type="PROSITE" id="PS00108">
    <property type="entry name" value="PROTEIN_KINASE_ST"/>
    <property type="match status" value="1"/>
</dbReference>
<feature type="domain" description="Protein kinase" evidence="10">
    <location>
        <begin position="15"/>
        <end position="272"/>
    </location>
</feature>
<dbReference type="Proteomes" id="UP001172708">
    <property type="component" value="Unassembled WGS sequence"/>
</dbReference>
<evidence type="ECO:0000313" key="11">
    <source>
        <dbReference type="EMBL" id="MDN4480575.1"/>
    </source>
</evidence>
<keyword evidence="2" id="KW-0723">Serine/threonine-protein kinase</keyword>
<reference evidence="11" key="1">
    <citation type="submission" date="2023-06" db="EMBL/GenBank/DDBJ databases">
        <title>Egi l300058.</title>
        <authorList>
            <person name="Gao L."/>
            <person name="Fang B.-Z."/>
            <person name="Li W.-J."/>
        </authorList>
    </citation>
    <scope>NUCLEOTIDE SEQUENCE</scope>
    <source>
        <strain evidence="11">EGI L300058</strain>
    </source>
</reference>
<dbReference type="PROSITE" id="PS00107">
    <property type="entry name" value="PROTEIN_KINASE_ATP"/>
    <property type="match status" value="1"/>
</dbReference>
<sequence length="371" mass="39721">MVRRQPLSPPVLPGYTYIRPLGSGGFADVFLFQQDMPHRLVAVKVLLSRIEDQAAARTLSAEADIMASLSSHPSILTVYQASVSADGRPYLVVEYCPSSLTNRYRNERMPVAEVLSIGVKITGAVEAAHRAGLLHRDIKPSNLLLTSFGHPVLSDFGVASALAQGEDETIALSPPWSAPEVVEQRTSGTVASEVWALAATVYTLLAQRAPFDLPDGRRGDDLQLRARISRAKYTPTGRADVPGSLERVLEGGMRRLPGDRYPSALAFGEALREVERELGLPPTPLDVPTDEWAQAAVGLRETEPATPMPRSTVAIESRRPRREPATGTRHGTVTRHEAAANRVGRAVAITAAVIGAAAIGAAITVLIVVGT</sequence>
<evidence type="ECO:0000256" key="9">
    <source>
        <dbReference type="SAM" id="Phobius"/>
    </source>
</evidence>
<dbReference type="SMART" id="SM00220">
    <property type="entry name" value="S_TKc"/>
    <property type="match status" value="1"/>
</dbReference>
<protein>
    <recommendedName>
        <fullName evidence="1">non-specific serine/threonine protein kinase</fullName>
        <ecNumber evidence="1">2.7.11.1</ecNumber>
    </recommendedName>
</protein>
<dbReference type="InterPro" id="IPR011009">
    <property type="entry name" value="Kinase-like_dom_sf"/>
</dbReference>
<dbReference type="EMBL" id="JAUHQA010000001">
    <property type="protein sequence ID" value="MDN4480575.1"/>
    <property type="molecule type" value="Genomic_DNA"/>
</dbReference>
<comment type="caution">
    <text evidence="11">The sequence shown here is derived from an EMBL/GenBank/DDBJ whole genome shotgun (WGS) entry which is preliminary data.</text>
</comment>
<evidence type="ECO:0000313" key="12">
    <source>
        <dbReference type="Proteomes" id="UP001172708"/>
    </source>
</evidence>
<keyword evidence="9" id="KW-0472">Membrane</keyword>
<evidence type="ECO:0000256" key="5">
    <source>
        <dbReference type="ARBA" id="ARBA00022777"/>
    </source>
</evidence>
<evidence type="ECO:0000256" key="4">
    <source>
        <dbReference type="ARBA" id="ARBA00022741"/>
    </source>
</evidence>
<dbReference type="InterPro" id="IPR017441">
    <property type="entry name" value="Protein_kinase_ATP_BS"/>
</dbReference>
<proteinExistence type="predicted"/>
<dbReference type="PANTHER" id="PTHR43289">
    <property type="entry name" value="MITOGEN-ACTIVATED PROTEIN KINASE KINASE KINASE 20-RELATED"/>
    <property type="match status" value="1"/>
</dbReference>
<dbReference type="RefSeq" id="WP_301142007.1">
    <property type="nucleotide sequence ID" value="NZ_JAUHQA010000001.1"/>
</dbReference>
<dbReference type="InterPro" id="IPR008271">
    <property type="entry name" value="Ser/Thr_kinase_AS"/>
</dbReference>
<feature type="binding site" evidence="7">
    <location>
        <position position="44"/>
    </location>
    <ligand>
        <name>ATP</name>
        <dbReference type="ChEBI" id="CHEBI:30616"/>
    </ligand>
</feature>
<accession>A0ABT8GGL2</accession>
<dbReference type="GO" id="GO:0004674">
    <property type="term" value="F:protein serine/threonine kinase activity"/>
    <property type="evidence" value="ECO:0007669"/>
    <property type="project" value="UniProtKB-EC"/>
</dbReference>
<dbReference type="Pfam" id="PF00069">
    <property type="entry name" value="Pkinase"/>
    <property type="match status" value="1"/>
</dbReference>
<dbReference type="PROSITE" id="PS50011">
    <property type="entry name" value="PROTEIN_KINASE_DOM"/>
    <property type="match status" value="1"/>
</dbReference>
<dbReference type="PANTHER" id="PTHR43289:SF6">
    <property type="entry name" value="SERINE_THREONINE-PROTEIN KINASE NEKL-3"/>
    <property type="match status" value="1"/>
</dbReference>
<keyword evidence="5 11" id="KW-0418">Kinase</keyword>
<evidence type="ECO:0000256" key="1">
    <source>
        <dbReference type="ARBA" id="ARBA00012513"/>
    </source>
</evidence>
<dbReference type="InterPro" id="IPR000719">
    <property type="entry name" value="Prot_kinase_dom"/>
</dbReference>
<dbReference type="CDD" id="cd14014">
    <property type="entry name" value="STKc_PknB_like"/>
    <property type="match status" value="1"/>
</dbReference>
<dbReference type="Gene3D" id="1.10.510.10">
    <property type="entry name" value="Transferase(Phosphotransferase) domain 1"/>
    <property type="match status" value="1"/>
</dbReference>
<keyword evidence="4 7" id="KW-0547">Nucleotide-binding</keyword>